<feature type="compositionally biased region" description="Polar residues" evidence="1">
    <location>
        <begin position="105"/>
        <end position="114"/>
    </location>
</feature>
<dbReference type="Pfam" id="PF11154">
    <property type="entry name" value="DUF2934"/>
    <property type="match status" value="1"/>
</dbReference>
<proteinExistence type="predicted"/>
<reference evidence="2 3" key="1">
    <citation type="submission" date="2022-06" db="EMBL/GenBank/DDBJ databases">
        <title>Rhizosaccharibacter gen. nov. sp. nov. KSS12, endophytic bacteria isolated from sugarcane.</title>
        <authorList>
            <person name="Pitiwittayakul N."/>
        </authorList>
    </citation>
    <scope>NUCLEOTIDE SEQUENCE [LARGE SCALE GENOMIC DNA]</scope>
    <source>
        <strain evidence="2 3">KSS12</strain>
    </source>
</reference>
<gene>
    <name evidence="2" type="ORF">NFI88_08105</name>
</gene>
<feature type="region of interest" description="Disordered" evidence="1">
    <location>
        <begin position="32"/>
        <end position="64"/>
    </location>
</feature>
<comment type="caution">
    <text evidence="2">The sequence shown here is derived from an EMBL/GenBank/DDBJ whole genome shotgun (WGS) entry which is preliminary data.</text>
</comment>
<protein>
    <submittedName>
        <fullName evidence="2">DUF2934 domain-containing protein</fullName>
    </submittedName>
</protein>
<feature type="region of interest" description="Disordered" evidence="1">
    <location>
        <begin position="80"/>
        <end position="224"/>
    </location>
</feature>
<sequence>MATPDERATGAERVLRCATVLPVKRLHPAWMAGSDSELGTPSTSRAPARMGLKMSENPLSNDPAREEKIRERAYHLWQAAGEPHGRHDEFWEQARELVGMEESAGSGQLPNPSSVPGADPNRSEPVEEAFIQENLGEFPDRFADQGEAQPTPKAPVRKARNKAAADPSIAEPPTGASGPAANRRSPPAGKAAPPKAASAPKPVATSKVAPEPKAVPKKAPLSKK</sequence>
<keyword evidence="3" id="KW-1185">Reference proteome</keyword>
<evidence type="ECO:0000313" key="2">
    <source>
        <dbReference type="EMBL" id="MCQ8240798.1"/>
    </source>
</evidence>
<evidence type="ECO:0000313" key="3">
    <source>
        <dbReference type="Proteomes" id="UP001524547"/>
    </source>
</evidence>
<dbReference type="InterPro" id="IPR021327">
    <property type="entry name" value="DUF2934"/>
</dbReference>
<organism evidence="2 3">
    <name type="scientific">Rhizosaccharibacter radicis</name>
    <dbReference type="NCBI Taxonomy" id="2782605"/>
    <lineage>
        <taxon>Bacteria</taxon>
        <taxon>Pseudomonadati</taxon>
        <taxon>Pseudomonadota</taxon>
        <taxon>Alphaproteobacteria</taxon>
        <taxon>Acetobacterales</taxon>
        <taxon>Acetobacteraceae</taxon>
        <taxon>Rhizosaccharibacter</taxon>
    </lineage>
</organism>
<accession>A0ABT1VWS6</accession>
<dbReference type="Proteomes" id="UP001524547">
    <property type="component" value="Unassembled WGS sequence"/>
</dbReference>
<dbReference type="EMBL" id="JAMZEJ010000004">
    <property type="protein sequence ID" value="MCQ8240798.1"/>
    <property type="molecule type" value="Genomic_DNA"/>
</dbReference>
<dbReference type="RefSeq" id="WP_422919532.1">
    <property type="nucleotide sequence ID" value="NZ_JAMZEJ010000004.1"/>
</dbReference>
<name>A0ABT1VWS6_9PROT</name>
<evidence type="ECO:0000256" key="1">
    <source>
        <dbReference type="SAM" id="MobiDB-lite"/>
    </source>
</evidence>
<feature type="compositionally biased region" description="Basic and acidic residues" evidence="1">
    <location>
        <begin position="83"/>
        <end position="95"/>
    </location>
</feature>
<feature type="compositionally biased region" description="Low complexity" evidence="1">
    <location>
        <begin position="185"/>
        <end position="212"/>
    </location>
</feature>